<proteinExistence type="predicted"/>
<feature type="compositionally biased region" description="Acidic residues" evidence="1">
    <location>
        <begin position="14"/>
        <end position="44"/>
    </location>
</feature>
<dbReference type="EMBL" id="PGXC01000040">
    <property type="protein sequence ID" value="PKK88600.1"/>
    <property type="molecule type" value="Genomic_DNA"/>
</dbReference>
<gene>
    <name evidence="2" type="ORF">CVV64_18075</name>
</gene>
<comment type="caution">
    <text evidence="2">The sequence shown here is derived from an EMBL/GenBank/DDBJ whole genome shotgun (WGS) entry which is preliminary data.</text>
</comment>
<reference evidence="2 3" key="1">
    <citation type="journal article" date="2017" name="ISME J.">
        <title>Potential for microbial H2 and metal transformations associated with novel bacteria and archaea in deep terrestrial subsurface sediments.</title>
        <authorList>
            <person name="Hernsdorf A.W."/>
            <person name="Amano Y."/>
            <person name="Miyakawa K."/>
            <person name="Ise K."/>
            <person name="Suzuki Y."/>
            <person name="Anantharaman K."/>
            <person name="Probst A."/>
            <person name="Burstein D."/>
            <person name="Thomas B.C."/>
            <person name="Banfield J.F."/>
        </authorList>
    </citation>
    <scope>NUCLEOTIDE SEQUENCE [LARGE SCALE GENOMIC DNA]</scope>
    <source>
        <strain evidence="2">HGW-Wallbacteria-1</strain>
    </source>
</reference>
<dbReference type="AlphaFoldDB" id="A0A2N1PJT2"/>
<evidence type="ECO:0000313" key="2">
    <source>
        <dbReference type="EMBL" id="PKK88600.1"/>
    </source>
</evidence>
<evidence type="ECO:0000256" key="1">
    <source>
        <dbReference type="SAM" id="MobiDB-lite"/>
    </source>
</evidence>
<accession>A0A2N1PJT2</accession>
<feature type="region of interest" description="Disordered" evidence="1">
    <location>
        <begin position="1"/>
        <end position="56"/>
    </location>
</feature>
<name>A0A2N1PJT2_9BACT</name>
<protein>
    <submittedName>
        <fullName evidence="2">Uncharacterized protein</fullName>
    </submittedName>
</protein>
<evidence type="ECO:0000313" key="3">
    <source>
        <dbReference type="Proteomes" id="UP000233256"/>
    </source>
</evidence>
<dbReference type="Proteomes" id="UP000233256">
    <property type="component" value="Unassembled WGS sequence"/>
</dbReference>
<sequence length="144" mass="14991">MVSTPSETLSADDAVSETADETDAVADETDAVADETDAVADEVPDTGADADPAEGSAFSSLRPRILFHVLRAFSPTLLKKDSLPEELAGAMATSPVLESAKAISLTPGTAERAFEIVLRMPEVGMGPVSVRRPSSQTGSRSMPE</sequence>
<organism evidence="2 3">
    <name type="scientific">Candidatus Wallbacteria bacterium HGW-Wallbacteria-1</name>
    <dbReference type="NCBI Taxonomy" id="2013854"/>
    <lineage>
        <taxon>Bacteria</taxon>
        <taxon>Candidatus Walliibacteriota</taxon>
    </lineage>
</organism>